<dbReference type="PANTHER" id="PTHR11066:SF34">
    <property type="entry name" value="ACYL-COENZYME A THIOESTERASE 8"/>
    <property type="match status" value="1"/>
</dbReference>
<proteinExistence type="inferred from homology"/>
<evidence type="ECO:0000313" key="5">
    <source>
        <dbReference type="EMBL" id="MCT2043131.1"/>
    </source>
</evidence>
<keyword evidence="2" id="KW-0378">Hydrolase</keyword>
<dbReference type="InterPro" id="IPR003703">
    <property type="entry name" value="Acyl_CoA_thio"/>
</dbReference>
<dbReference type="SUPFAM" id="SSF54637">
    <property type="entry name" value="Thioesterase/thiol ester dehydrase-isomerase"/>
    <property type="match status" value="2"/>
</dbReference>
<dbReference type="Pfam" id="PF02551">
    <property type="entry name" value="Acyl_CoA_thio"/>
    <property type="match status" value="1"/>
</dbReference>
<comment type="similarity">
    <text evidence="1">Belongs to the C/M/P thioester hydrolase family.</text>
</comment>
<dbReference type="Proteomes" id="UP001525379">
    <property type="component" value="Unassembled WGS sequence"/>
</dbReference>
<feature type="domain" description="Acyl-CoA thioesterase 2 C-terminal" evidence="3">
    <location>
        <begin position="183"/>
        <end position="290"/>
    </location>
</feature>
<reference evidence="5 6" key="1">
    <citation type="submission" date="2022-04" db="EMBL/GenBank/DDBJ databases">
        <title>Human microbiome associated bacterial genomes.</title>
        <authorList>
            <person name="Sandstrom S."/>
            <person name="Salamzade R."/>
            <person name="Kalan L.R."/>
        </authorList>
    </citation>
    <scope>NUCLEOTIDE SEQUENCE [LARGE SCALE GENOMIC DNA]</scope>
    <source>
        <strain evidence="6">p3-SID1799</strain>
    </source>
</reference>
<keyword evidence="6" id="KW-1185">Reference proteome</keyword>
<protein>
    <submittedName>
        <fullName evidence="5">Acyl-CoA thioesterase II</fullName>
    </submittedName>
</protein>
<dbReference type="InterPro" id="IPR049449">
    <property type="entry name" value="TesB_ACOT8-like_N"/>
</dbReference>
<dbReference type="InterPro" id="IPR029069">
    <property type="entry name" value="HotDog_dom_sf"/>
</dbReference>
<name>A0ABT2HXT0_9MICO</name>
<evidence type="ECO:0000256" key="1">
    <source>
        <dbReference type="ARBA" id="ARBA00006538"/>
    </source>
</evidence>
<evidence type="ECO:0000259" key="4">
    <source>
        <dbReference type="Pfam" id="PF13622"/>
    </source>
</evidence>
<dbReference type="Gene3D" id="2.40.160.210">
    <property type="entry name" value="Acyl-CoA thioesterase, double hotdog domain"/>
    <property type="match status" value="1"/>
</dbReference>
<dbReference type="CDD" id="cd03445">
    <property type="entry name" value="Thioesterase_II_repeat2"/>
    <property type="match status" value="1"/>
</dbReference>
<sequence length="299" mass="33331">MSLEELEQLPPLEAFLRTLNLIDTGACTNEDIFTGPSQWMPHGRVFGGQVAAQSIVAAARTVPEDRVIHSMHGYFIRPGDIHSPITLSVARLHDGGSFTTRRVQAYQYGKTIWSMICSFQLEQNGFAHCEAMPEGLPAPEDLPAEAGEIEAAGEQLANYWMHRRPFITRHVDQPIYTTPAAEATAQQALWVKAVDTMPDDPVLHQAAIAYFADYTILEPVLRRHGITWTDPRLRLASLDHGVHWHRPARVDDWLLYVQNSTAAQGGRGLTLGRIYTRDGELVASITQEGMVRLKDVSVE</sequence>
<comment type="caution">
    <text evidence="5">The sequence shown here is derived from an EMBL/GenBank/DDBJ whole genome shotgun (WGS) entry which is preliminary data.</text>
</comment>
<evidence type="ECO:0000259" key="3">
    <source>
        <dbReference type="Pfam" id="PF02551"/>
    </source>
</evidence>
<dbReference type="EMBL" id="JALXSQ010000027">
    <property type="protein sequence ID" value="MCT2043131.1"/>
    <property type="molecule type" value="Genomic_DNA"/>
</dbReference>
<dbReference type="InterPro" id="IPR042171">
    <property type="entry name" value="Acyl-CoA_hotdog"/>
</dbReference>
<dbReference type="PANTHER" id="PTHR11066">
    <property type="entry name" value="ACYL-COA THIOESTERASE"/>
    <property type="match status" value="1"/>
</dbReference>
<gene>
    <name evidence="5" type="ORF">M3D15_07280</name>
</gene>
<dbReference type="CDD" id="cd03444">
    <property type="entry name" value="Thioesterase_II_repeat1"/>
    <property type="match status" value="1"/>
</dbReference>
<dbReference type="InterPro" id="IPR025652">
    <property type="entry name" value="TesB_C"/>
</dbReference>
<dbReference type="Pfam" id="PF13622">
    <property type="entry name" value="4HBT_3"/>
    <property type="match status" value="1"/>
</dbReference>
<organism evidence="5 6">
    <name type="scientific">Pseudoclavibacter albus</name>
    <dbReference type="NCBI Taxonomy" id="272241"/>
    <lineage>
        <taxon>Bacteria</taxon>
        <taxon>Bacillati</taxon>
        <taxon>Actinomycetota</taxon>
        <taxon>Actinomycetes</taxon>
        <taxon>Micrococcales</taxon>
        <taxon>Microbacteriaceae</taxon>
        <taxon>Pseudoclavibacter</taxon>
    </lineage>
</organism>
<feature type="domain" description="Acyl-CoA thioesterase-like N-terminal HotDog" evidence="4">
    <location>
        <begin position="36"/>
        <end position="120"/>
    </location>
</feature>
<evidence type="ECO:0000313" key="6">
    <source>
        <dbReference type="Proteomes" id="UP001525379"/>
    </source>
</evidence>
<accession>A0ABT2HXT0</accession>
<evidence type="ECO:0000256" key="2">
    <source>
        <dbReference type="ARBA" id="ARBA00022801"/>
    </source>
</evidence>